<feature type="region of interest" description="Disordered" evidence="1">
    <location>
        <begin position="313"/>
        <end position="386"/>
    </location>
</feature>
<protein>
    <submittedName>
        <fullName evidence="2">Uncharacterized protein</fullName>
    </submittedName>
</protein>
<dbReference type="OrthoDB" id="8034296at2759"/>
<name>A0A0N0BKF1_9HYME</name>
<dbReference type="STRING" id="166423.A0A0N0BKF1"/>
<evidence type="ECO:0000256" key="1">
    <source>
        <dbReference type="SAM" id="MobiDB-lite"/>
    </source>
</evidence>
<accession>A0A0N0BKF1</accession>
<dbReference type="EMBL" id="KQ435700">
    <property type="protein sequence ID" value="KOX80492.1"/>
    <property type="molecule type" value="Genomic_DNA"/>
</dbReference>
<feature type="compositionally biased region" description="Basic and acidic residues" evidence="1">
    <location>
        <begin position="438"/>
        <end position="449"/>
    </location>
</feature>
<organism evidence="2 3">
    <name type="scientific">Melipona quadrifasciata</name>
    <dbReference type="NCBI Taxonomy" id="166423"/>
    <lineage>
        <taxon>Eukaryota</taxon>
        <taxon>Metazoa</taxon>
        <taxon>Ecdysozoa</taxon>
        <taxon>Arthropoda</taxon>
        <taxon>Hexapoda</taxon>
        <taxon>Insecta</taxon>
        <taxon>Pterygota</taxon>
        <taxon>Neoptera</taxon>
        <taxon>Endopterygota</taxon>
        <taxon>Hymenoptera</taxon>
        <taxon>Apocrita</taxon>
        <taxon>Aculeata</taxon>
        <taxon>Apoidea</taxon>
        <taxon>Anthophila</taxon>
        <taxon>Apidae</taxon>
        <taxon>Melipona</taxon>
    </lineage>
</organism>
<sequence length="690" mass="77052">MDAHTTNHILKDMNDTTRNIMGKAGKTFAREQDHDIDKVFNELLVNVHSSNCLLIGSKDGMIFLSSSVRTYIHTMHIMAVNEILAYIFLNWNYIHTVLLLGKVRLVNGLDRPRYICETEVMEEVNVASATPVEYTPPGNKNANGNIITLTLKNNHLIVETEERAVTMEDNKNRRYQDNGCSFVVEVQPSYQNEEPEANKGSTDDVTAGVTDQQALVHREEIPEDRAPACSCDPGFENTRLFGSTNTGLSQSDLSISSQGSVNPSYRYGNQVEYDAGHLGYPMYGGSYESDTLSRKLEGGSKWVEFDKSPDTEKTLLNVSKTSSMEKDAEESVSEMNRPSMTSKQNNLDVSQGSGGSMDQQDSTDASISTDTVRSNPNLQVNGATPNKLEIMEQKALNYDFGKSETNKPVITGALLKDDVQEDTFQEQQRKLGNGTLTPEHKEERPKNQKPESCTFVPSHKRSGSIPPRLIEETLELDLEPKKSLDIYSQIKTSTKSILPGLSPKFELLQNEVSPIEEKETSKRIEEMIGGRSDHLQKYSQAAKVDGSIDYVGRTSRQFSDTLKTLSVGEYSPRKGNEDVEAWRPLWSDGREVEQRVKTQRANLDRGMADCSMRRMDRIRHHRRDGLWINQGLSANFKTNAASRIERWGSRDAAADEGGGVPGGVPGHVVLLLILILVKEVEKLEGWHEEG</sequence>
<reference evidence="2 3" key="1">
    <citation type="submission" date="2015-07" db="EMBL/GenBank/DDBJ databases">
        <title>The genome of Melipona quadrifasciata.</title>
        <authorList>
            <person name="Pan H."/>
            <person name="Kapheim K."/>
        </authorList>
    </citation>
    <scope>NUCLEOTIDE SEQUENCE [LARGE SCALE GENOMIC DNA]</scope>
    <source>
        <strain evidence="2">0111107301</strain>
        <tissue evidence="2">Whole body</tissue>
    </source>
</reference>
<dbReference type="Proteomes" id="UP000053105">
    <property type="component" value="Unassembled WGS sequence"/>
</dbReference>
<dbReference type="AlphaFoldDB" id="A0A0N0BKF1"/>
<feature type="compositionally biased region" description="Polar residues" evidence="1">
    <location>
        <begin position="333"/>
        <end position="384"/>
    </location>
</feature>
<feature type="region of interest" description="Disordered" evidence="1">
    <location>
        <begin position="422"/>
        <end position="465"/>
    </location>
</feature>
<evidence type="ECO:0000313" key="3">
    <source>
        <dbReference type="Proteomes" id="UP000053105"/>
    </source>
</evidence>
<proteinExistence type="predicted"/>
<evidence type="ECO:0000313" key="2">
    <source>
        <dbReference type="EMBL" id="KOX80492.1"/>
    </source>
</evidence>
<keyword evidence="3" id="KW-1185">Reference proteome</keyword>
<gene>
    <name evidence="2" type="ORF">WN51_12975</name>
</gene>